<name>A0A9W9FBU3_9EURO</name>
<reference evidence="1" key="1">
    <citation type="submission" date="2022-11" db="EMBL/GenBank/DDBJ databases">
        <authorList>
            <person name="Petersen C."/>
        </authorList>
    </citation>
    <scope>NUCLEOTIDE SEQUENCE</scope>
    <source>
        <strain evidence="1">IBT 30069</strain>
    </source>
</reference>
<evidence type="ECO:0000313" key="2">
    <source>
        <dbReference type="Proteomes" id="UP001149165"/>
    </source>
</evidence>
<dbReference type="EMBL" id="JAPQKH010000005">
    <property type="protein sequence ID" value="KAJ5097241.1"/>
    <property type="molecule type" value="Genomic_DNA"/>
</dbReference>
<protein>
    <submittedName>
        <fullName evidence="1">Uncharacterized protein</fullName>
    </submittedName>
</protein>
<dbReference type="OrthoDB" id="5330139at2759"/>
<comment type="caution">
    <text evidence="1">The sequence shown here is derived from an EMBL/GenBank/DDBJ whole genome shotgun (WGS) entry which is preliminary data.</text>
</comment>
<evidence type="ECO:0000313" key="1">
    <source>
        <dbReference type="EMBL" id="KAJ5097241.1"/>
    </source>
</evidence>
<reference evidence="1" key="2">
    <citation type="journal article" date="2023" name="IMA Fungus">
        <title>Comparative genomic study of the Penicillium genus elucidates a diverse pangenome and 15 lateral gene transfer events.</title>
        <authorList>
            <person name="Petersen C."/>
            <person name="Sorensen T."/>
            <person name="Nielsen M.R."/>
            <person name="Sondergaard T.E."/>
            <person name="Sorensen J.L."/>
            <person name="Fitzpatrick D.A."/>
            <person name="Frisvad J.C."/>
            <person name="Nielsen K.L."/>
        </authorList>
    </citation>
    <scope>NUCLEOTIDE SEQUENCE</scope>
    <source>
        <strain evidence="1">IBT 30069</strain>
    </source>
</reference>
<dbReference type="Proteomes" id="UP001149165">
    <property type="component" value="Unassembled WGS sequence"/>
</dbReference>
<keyword evidence="2" id="KW-1185">Reference proteome</keyword>
<dbReference type="AlphaFoldDB" id="A0A9W9FBU3"/>
<sequence>MLRLASRVSPRFHGPKGPHITTRSLFQMKTTFTNYDSSGNLITKKIPITIGNIEETFVLIKPDIGYELNAASPDSTTSLLSSSLTDTAEERYTCKLTFFHDSRHFGFGYFNSRESSYPRLYIPNQLPRQTEMNTSPATLFMGGVMHEIALDGTPDHAFAAMMNESGRRLAPTFRQLEKC</sequence>
<accession>A0A9W9FBU3</accession>
<organism evidence="1 2">
    <name type="scientific">Penicillium angulare</name>
    <dbReference type="NCBI Taxonomy" id="116970"/>
    <lineage>
        <taxon>Eukaryota</taxon>
        <taxon>Fungi</taxon>
        <taxon>Dikarya</taxon>
        <taxon>Ascomycota</taxon>
        <taxon>Pezizomycotina</taxon>
        <taxon>Eurotiomycetes</taxon>
        <taxon>Eurotiomycetidae</taxon>
        <taxon>Eurotiales</taxon>
        <taxon>Aspergillaceae</taxon>
        <taxon>Penicillium</taxon>
    </lineage>
</organism>
<proteinExistence type="predicted"/>
<gene>
    <name evidence="1" type="ORF">N7456_007962</name>
</gene>